<evidence type="ECO:0000313" key="1">
    <source>
        <dbReference type="EMBL" id="KAI0083673.1"/>
    </source>
</evidence>
<name>A0ACB8TNU1_9APHY</name>
<proteinExistence type="predicted"/>
<reference evidence="1" key="1">
    <citation type="journal article" date="2021" name="Environ. Microbiol.">
        <title>Gene family expansions and transcriptome signatures uncover fungal adaptations to wood decay.</title>
        <authorList>
            <person name="Hage H."/>
            <person name="Miyauchi S."/>
            <person name="Viragh M."/>
            <person name="Drula E."/>
            <person name="Min B."/>
            <person name="Chaduli D."/>
            <person name="Navarro D."/>
            <person name="Favel A."/>
            <person name="Norest M."/>
            <person name="Lesage-Meessen L."/>
            <person name="Balint B."/>
            <person name="Merenyi Z."/>
            <person name="de Eugenio L."/>
            <person name="Morin E."/>
            <person name="Martinez A.T."/>
            <person name="Baldrian P."/>
            <person name="Stursova M."/>
            <person name="Martinez M.J."/>
            <person name="Novotny C."/>
            <person name="Magnuson J.K."/>
            <person name="Spatafora J.W."/>
            <person name="Maurice S."/>
            <person name="Pangilinan J."/>
            <person name="Andreopoulos W."/>
            <person name="LaButti K."/>
            <person name="Hundley H."/>
            <person name="Na H."/>
            <person name="Kuo A."/>
            <person name="Barry K."/>
            <person name="Lipzen A."/>
            <person name="Henrissat B."/>
            <person name="Riley R."/>
            <person name="Ahrendt S."/>
            <person name="Nagy L.G."/>
            <person name="Grigoriev I.V."/>
            <person name="Martin F."/>
            <person name="Rosso M.N."/>
        </authorList>
    </citation>
    <scope>NUCLEOTIDE SEQUENCE</scope>
    <source>
        <strain evidence="1">CBS 384.51</strain>
    </source>
</reference>
<accession>A0ACB8TNU1</accession>
<keyword evidence="2" id="KW-1185">Reference proteome</keyword>
<dbReference type="EMBL" id="MU274956">
    <property type="protein sequence ID" value="KAI0083673.1"/>
    <property type="molecule type" value="Genomic_DNA"/>
</dbReference>
<sequence>MHHAGIQTPDLIIPLLCGMLQCTSPDRVETWDWAIFRSAEKWSAHGAIVAATRPYLPSSFDRPPRNIAEKLTSGYKVAEFLMYLYGLGPALLFGVLPMPYWRNLCKMIRGVRIISRYKKQSGISRQDLAEAHKLLCEFVLEFEDLYYQRKISCIHFVRQSIHVYIHLAAEMINTGPYTIKSQWPIERTIGILGGQIRQPSKPFANLAQRAIRRCQVNALKHIFPSMDPDAYRPTLPQGAYDVGDGYVLKRYRDKTPHILRECEADVLRTFVHSRQMIASPEWLTSPAVIRWARLQLPTEQLAGAWKEKEKNLTDRCTRRMVEIVHNGEVEMAEVYFYFFLDLEEDVARHEREAYALISIIGPPDPELLELSYYTFWSCLPTGDDGLAIINVKAIQATVAIIPHEIDIIDDLQLRERVRGRWFMVPELGADVGALAGVRDNLDDDD</sequence>
<protein>
    <submittedName>
        <fullName evidence="1">Uncharacterized protein</fullName>
    </submittedName>
</protein>
<gene>
    <name evidence="1" type="ORF">BDY19DRAFT_859449</name>
</gene>
<evidence type="ECO:0000313" key="2">
    <source>
        <dbReference type="Proteomes" id="UP001055072"/>
    </source>
</evidence>
<feature type="non-terminal residue" evidence="1">
    <location>
        <position position="445"/>
    </location>
</feature>
<organism evidence="1 2">
    <name type="scientific">Irpex rosettiformis</name>
    <dbReference type="NCBI Taxonomy" id="378272"/>
    <lineage>
        <taxon>Eukaryota</taxon>
        <taxon>Fungi</taxon>
        <taxon>Dikarya</taxon>
        <taxon>Basidiomycota</taxon>
        <taxon>Agaricomycotina</taxon>
        <taxon>Agaricomycetes</taxon>
        <taxon>Polyporales</taxon>
        <taxon>Irpicaceae</taxon>
        <taxon>Irpex</taxon>
    </lineage>
</organism>
<comment type="caution">
    <text evidence="1">The sequence shown here is derived from an EMBL/GenBank/DDBJ whole genome shotgun (WGS) entry which is preliminary data.</text>
</comment>
<dbReference type="Proteomes" id="UP001055072">
    <property type="component" value="Unassembled WGS sequence"/>
</dbReference>